<proteinExistence type="predicted"/>
<sequence>MGRHAEEDDRRHVSDRVPKRLAVESLADVPDRVVVRDGNRVGVAGLPTTVRRRESVGVVGPHPVAELEHARLAESKPEVRPVHLLLYPEVSGVEETGRSVRGTRDGRVLLHAGELSARGSKTSAVISDV</sequence>
<organism evidence="1 2">
    <name type="scientific">Halorussus caseinilyticus</name>
    <dbReference type="NCBI Taxonomy" id="3034025"/>
    <lineage>
        <taxon>Archaea</taxon>
        <taxon>Methanobacteriati</taxon>
        <taxon>Methanobacteriota</taxon>
        <taxon>Stenosarchaea group</taxon>
        <taxon>Halobacteria</taxon>
        <taxon>Halobacteriales</taxon>
        <taxon>Haladaptataceae</taxon>
        <taxon>Halorussus</taxon>
    </lineage>
</organism>
<keyword evidence="2" id="KW-1185">Reference proteome</keyword>
<accession>A0ABD5WMC6</accession>
<dbReference type="AlphaFoldDB" id="A0ABD5WMC6"/>
<dbReference type="EMBL" id="JBHSZH010000005">
    <property type="protein sequence ID" value="MFC7081697.1"/>
    <property type="molecule type" value="Genomic_DNA"/>
</dbReference>
<dbReference type="Proteomes" id="UP001596407">
    <property type="component" value="Unassembled WGS sequence"/>
</dbReference>
<protein>
    <submittedName>
        <fullName evidence="1">Uncharacterized protein</fullName>
    </submittedName>
</protein>
<evidence type="ECO:0000313" key="1">
    <source>
        <dbReference type="EMBL" id="MFC7081697.1"/>
    </source>
</evidence>
<comment type="caution">
    <text evidence="1">The sequence shown here is derived from an EMBL/GenBank/DDBJ whole genome shotgun (WGS) entry which is preliminary data.</text>
</comment>
<reference evidence="1 2" key="1">
    <citation type="journal article" date="2019" name="Int. J. Syst. Evol. Microbiol.">
        <title>The Global Catalogue of Microorganisms (GCM) 10K type strain sequencing project: providing services to taxonomists for standard genome sequencing and annotation.</title>
        <authorList>
            <consortium name="The Broad Institute Genomics Platform"/>
            <consortium name="The Broad Institute Genome Sequencing Center for Infectious Disease"/>
            <person name="Wu L."/>
            <person name="Ma J."/>
        </authorList>
    </citation>
    <scope>NUCLEOTIDE SEQUENCE [LARGE SCALE GENOMIC DNA]</scope>
    <source>
        <strain evidence="1 2">DT72</strain>
    </source>
</reference>
<gene>
    <name evidence="1" type="ORF">ACFQJ6_17905</name>
</gene>
<evidence type="ECO:0000313" key="2">
    <source>
        <dbReference type="Proteomes" id="UP001596407"/>
    </source>
</evidence>
<dbReference type="RefSeq" id="WP_382210129.1">
    <property type="nucleotide sequence ID" value="NZ_JBHSZH010000005.1"/>
</dbReference>
<name>A0ABD5WMC6_9EURY</name>